<evidence type="ECO:0000313" key="1">
    <source>
        <dbReference type="EMBL" id="MBB5352833.1"/>
    </source>
</evidence>
<keyword evidence="2" id="KW-1185">Reference proteome</keyword>
<proteinExistence type="predicted"/>
<organism evidence="1 2">
    <name type="scientific">Haloferula luteola</name>
    <dbReference type="NCBI Taxonomy" id="595692"/>
    <lineage>
        <taxon>Bacteria</taxon>
        <taxon>Pseudomonadati</taxon>
        <taxon>Verrucomicrobiota</taxon>
        <taxon>Verrucomicrobiia</taxon>
        <taxon>Verrucomicrobiales</taxon>
        <taxon>Verrucomicrobiaceae</taxon>
        <taxon>Haloferula</taxon>
    </lineage>
</organism>
<dbReference type="AlphaFoldDB" id="A0A840V5C6"/>
<dbReference type="Proteomes" id="UP000557717">
    <property type="component" value="Unassembled WGS sequence"/>
</dbReference>
<reference evidence="1 2" key="1">
    <citation type="submission" date="2020-08" db="EMBL/GenBank/DDBJ databases">
        <title>Genomic Encyclopedia of Type Strains, Phase IV (KMG-IV): sequencing the most valuable type-strain genomes for metagenomic binning, comparative biology and taxonomic classification.</title>
        <authorList>
            <person name="Goeker M."/>
        </authorList>
    </citation>
    <scope>NUCLEOTIDE SEQUENCE [LARGE SCALE GENOMIC DNA]</scope>
    <source>
        <strain evidence="1 2">YC6886</strain>
    </source>
</reference>
<sequence>MNMQKKVVRFLVIGGFLGLAWVAHELGRRSARAGWFLSSELPASAAASEFLPSRMMKVDSKGRPPLAERVRRWRIEWAKGGWVDVSFERWEGLRDSWNELTNEELAEAYSWLKDERGLAARRLRQQLLNLWLERDPEAACRAARDGSGRALEIAVREWAKNDPESCLAWLGESDVLMDPGGLRERLRVAAVEPLLLRDEGRALEEFLKIPENGGQAWAISRDQVLAAWAPSCYADPALRDRLVEFAWSTGNARDGAVLNAELLTGWPEEDAMGLLTHLVELKDHLEAPTGIAGDSSEVDAVVVAAAIHREYDGPALQWWMERNSQLDQVPSDLVGSWVRQYRKESEETLQWLEDQPASPQRDALRAALIPVMAGQDPASASRQVLAISDPTWRQKAAERLEWGWSQSDPQAAAAWWERQDFDR</sequence>
<evidence type="ECO:0000313" key="2">
    <source>
        <dbReference type="Proteomes" id="UP000557717"/>
    </source>
</evidence>
<name>A0A840V5C6_9BACT</name>
<protein>
    <submittedName>
        <fullName evidence="1">Uncharacterized protein</fullName>
    </submittedName>
</protein>
<comment type="caution">
    <text evidence="1">The sequence shown here is derived from an EMBL/GenBank/DDBJ whole genome shotgun (WGS) entry which is preliminary data.</text>
</comment>
<gene>
    <name evidence="1" type="ORF">HNR46_003081</name>
</gene>
<dbReference type="RefSeq" id="WP_184020203.1">
    <property type="nucleotide sequence ID" value="NZ_JACHFD010000016.1"/>
</dbReference>
<accession>A0A840V5C6</accession>
<dbReference type="EMBL" id="JACHFD010000016">
    <property type="protein sequence ID" value="MBB5352833.1"/>
    <property type="molecule type" value="Genomic_DNA"/>
</dbReference>